<sequence length="259" mass="27027">MTSVRLPERWRTDRLVLSDAAVYSIEHADGDDDAVLLSVAARRPGTTVVGRGDAARVRGLLDERLARGRIVPAGWMSVPRGTEPGAAVLAALGLERFSSWDWLVTDVAPAMPRRADGGSVVELDRRADAEAIRACLAAANPSTSADPSADGEAAWFGARAADGELLGVIGASLRGGRPTGGASWHLHGLGVRPAARTSGWGSALTAAATRTGLERGAAWVSLGMYADNHAARRIYERLGFVGHAEFDSYGPAGSARPPA</sequence>
<reference evidence="4 5" key="1">
    <citation type="submission" date="2023-06" db="EMBL/GenBank/DDBJ databases">
        <title>Cellulomonas sp. MW4 Whole genome sequence.</title>
        <authorList>
            <person name="Park S."/>
        </authorList>
    </citation>
    <scope>NUCLEOTIDE SEQUENCE [LARGE SCALE GENOMIC DNA]</scope>
    <source>
        <strain evidence="4 5">MW4</strain>
    </source>
</reference>
<accession>A0ABT7SCY6</accession>
<dbReference type="InterPro" id="IPR050832">
    <property type="entry name" value="Bact_Acetyltransf"/>
</dbReference>
<evidence type="ECO:0000313" key="5">
    <source>
        <dbReference type="Proteomes" id="UP001529338"/>
    </source>
</evidence>
<dbReference type="InterPro" id="IPR000182">
    <property type="entry name" value="GNAT_dom"/>
</dbReference>
<dbReference type="PROSITE" id="PS51186">
    <property type="entry name" value="GNAT"/>
    <property type="match status" value="1"/>
</dbReference>
<dbReference type="Pfam" id="PF00583">
    <property type="entry name" value="Acetyltransf_1"/>
    <property type="match status" value="1"/>
</dbReference>
<keyword evidence="2 4" id="KW-0012">Acyltransferase</keyword>
<evidence type="ECO:0000259" key="3">
    <source>
        <dbReference type="PROSITE" id="PS51186"/>
    </source>
</evidence>
<dbReference type="InterPro" id="IPR016181">
    <property type="entry name" value="Acyl_CoA_acyltransferase"/>
</dbReference>
<dbReference type="SUPFAM" id="SSF55729">
    <property type="entry name" value="Acyl-CoA N-acyltransferases (Nat)"/>
    <property type="match status" value="1"/>
</dbReference>
<name>A0ABT7SCY6_9CELL</name>
<dbReference type="EC" id="2.3.1.-" evidence="4"/>
<evidence type="ECO:0000313" key="4">
    <source>
        <dbReference type="EMBL" id="MDM7853427.1"/>
    </source>
</evidence>
<dbReference type="PANTHER" id="PTHR43877">
    <property type="entry name" value="AMINOALKYLPHOSPHONATE N-ACETYLTRANSFERASE-RELATED-RELATED"/>
    <property type="match status" value="1"/>
</dbReference>
<keyword evidence="1 4" id="KW-0808">Transferase</keyword>
<dbReference type="Proteomes" id="UP001529338">
    <property type="component" value="Unassembled WGS sequence"/>
</dbReference>
<protein>
    <submittedName>
        <fullName evidence="4">GNAT family N-acetyltransferase</fullName>
        <ecNumber evidence="4">2.3.1.-</ecNumber>
    </submittedName>
</protein>
<dbReference type="GO" id="GO:0016746">
    <property type="term" value="F:acyltransferase activity"/>
    <property type="evidence" value="ECO:0007669"/>
    <property type="project" value="UniProtKB-KW"/>
</dbReference>
<dbReference type="CDD" id="cd04301">
    <property type="entry name" value="NAT_SF"/>
    <property type="match status" value="1"/>
</dbReference>
<proteinExistence type="predicted"/>
<dbReference type="Gene3D" id="3.40.630.30">
    <property type="match status" value="1"/>
</dbReference>
<dbReference type="EMBL" id="JAUCGQ010000001">
    <property type="protein sequence ID" value="MDM7853427.1"/>
    <property type="molecule type" value="Genomic_DNA"/>
</dbReference>
<gene>
    <name evidence="4" type="ORF">QRT04_00640</name>
</gene>
<evidence type="ECO:0000256" key="2">
    <source>
        <dbReference type="ARBA" id="ARBA00023315"/>
    </source>
</evidence>
<evidence type="ECO:0000256" key="1">
    <source>
        <dbReference type="ARBA" id="ARBA00022679"/>
    </source>
</evidence>
<organism evidence="4 5">
    <name type="scientific">Cellulomonas alba</name>
    <dbReference type="NCBI Taxonomy" id="3053467"/>
    <lineage>
        <taxon>Bacteria</taxon>
        <taxon>Bacillati</taxon>
        <taxon>Actinomycetota</taxon>
        <taxon>Actinomycetes</taxon>
        <taxon>Micrococcales</taxon>
        <taxon>Cellulomonadaceae</taxon>
        <taxon>Cellulomonas</taxon>
    </lineage>
</organism>
<keyword evidence="5" id="KW-1185">Reference proteome</keyword>
<comment type="caution">
    <text evidence="4">The sequence shown here is derived from an EMBL/GenBank/DDBJ whole genome shotgun (WGS) entry which is preliminary data.</text>
</comment>
<feature type="domain" description="N-acetyltransferase" evidence="3">
    <location>
        <begin position="119"/>
        <end position="259"/>
    </location>
</feature>
<dbReference type="RefSeq" id="WP_289452951.1">
    <property type="nucleotide sequence ID" value="NZ_JAUCGQ010000001.1"/>
</dbReference>